<evidence type="ECO:0000313" key="2">
    <source>
        <dbReference type="EMBL" id="KXT05617.1"/>
    </source>
</evidence>
<evidence type="ECO:0000313" key="3">
    <source>
        <dbReference type="Proteomes" id="UP000070133"/>
    </source>
</evidence>
<keyword evidence="1" id="KW-0472">Membrane</keyword>
<dbReference type="EMBL" id="LFZN01000011">
    <property type="protein sequence ID" value="KXT05617.1"/>
    <property type="molecule type" value="Genomic_DNA"/>
</dbReference>
<accession>A0A139HT75</accession>
<feature type="transmembrane region" description="Helical" evidence="1">
    <location>
        <begin position="84"/>
        <end position="107"/>
    </location>
</feature>
<dbReference type="Proteomes" id="UP000070133">
    <property type="component" value="Unassembled WGS sequence"/>
</dbReference>
<dbReference type="AlphaFoldDB" id="A0A139HT75"/>
<feature type="transmembrane region" description="Helical" evidence="1">
    <location>
        <begin position="148"/>
        <end position="169"/>
    </location>
</feature>
<evidence type="ECO:0000256" key="1">
    <source>
        <dbReference type="SAM" id="Phobius"/>
    </source>
</evidence>
<keyword evidence="1" id="KW-1133">Transmembrane helix</keyword>
<feature type="transmembrane region" description="Helical" evidence="1">
    <location>
        <begin position="229"/>
        <end position="253"/>
    </location>
</feature>
<name>A0A139HT75_9PEZI</name>
<feature type="non-terminal residue" evidence="2">
    <location>
        <position position="1"/>
    </location>
</feature>
<gene>
    <name evidence="2" type="ORF">AC578_5622</name>
</gene>
<comment type="caution">
    <text evidence="2">The sequence shown here is derived from an EMBL/GenBank/DDBJ whole genome shotgun (WGS) entry which is preliminary data.</text>
</comment>
<proteinExistence type="predicted"/>
<protein>
    <recommendedName>
        <fullName evidence="4">MARVEL domain-containing protein</fullName>
    </recommendedName>
</protein>
<keyword evidence="3" id="KW-1185">Reference proteome</keyword>
<feature type="non-terminal residue" evidence="2">
    <location>
        <position position="266"/>
    </location>
</feature>
<dbReference type="OrthoDB" id="5366688at2759"/>
<sequence length="266" mass="28433">LLLLSRISFVFPIFIPSTHRFGFCSISASTTITIRTDLPLAGIKRRTRPTSLKLHLCTRTDASTSNDNMPIPEYGAAPLAKTFVLVRGLSLVSMIAIVGMTANFVAQIVSTKVEPPREIVGTLTITCMAALYCLISIPFFYAQANLGLLVMTATDFLLLLAFIIVSVVLGRPLSFLNCMVIENKDAAANAQSAAAFTQALASNLGKAGSTLGLGNWAGSTRTNCFETKAIWGLCISLAILFSCSTIILPTLWMKMRKMGGGAKSVA</sequence>
<reference evidence="2 3" key="1">
    <citation type="submission" date="2015-07" db="EMBL/GenBank/DDBJ databases">
        <title>Comparative genomics of the Sigatoka disease complex on banana suggests a link between parallel evolutionary changes in Pseudocercospora fijiensis and Pseudocercospora eumusae and increased virulence on the banana host.</title>
        <authorList>
            <person name="Chang T.-C."/>
            <person name="Salvucci A."/>
            <person name="Crous P.W."/>
            <person name="Stergiopoulos I."/>
        </authorList>
    </citation>
    <scope>NUCLEOTIDE SEQUENCE [LARGE SCALE GENOMIC DNA]</scope>
    <source>
        <strain evidence="2 3">CBS 114824</strain>
    </source>
</reference>
<feature type="transmembrane region" description="Helical" evidence="1">
    <location>
        <begin position="119"/>
        <end position="141"/>
    </location>
</feature>
<keyword evidence="1" id="KW-0812">Transmembrane</keyword>
<evidence type="ECO:0008006" key="4">
    <source>
        <dbReference type="Google" id="ProtNLM"/>
    </source>
</evidence>
<organism evidence="2 3">
    <name type="scientific">Pseudocercospora eumusae</name>
    <dbReference type="NCBI Taxonomy" id="321146"/>
    <lineage>
        <taxon>Eukaryota</taxon>
        <taxon>Fungi</taxon>
        <taxon>Dikarya</taxon>
        <taxon>Ascomycota</taxon>
        <taxon>Pezizomycotina</taxon>
        <taxon>Dothideomycetes</taxon>
        <taxon>Dothideomycetidae</taxon>
        <taxon>Mycosphaerellales</taxon>
        <taxon>Mycosphaerellaceae</taxon>
        <taxon>Pseudocercospora</taxon>
    </lineage>
</organism>